<proteinExistence type="inferred from homology"/>
<evidence type="ECO:0000256" key="2">
    <source>
        <dbReference type="ARBA" id="ARBA00022527"/>
    </source>
</evidence>
<comment type="catalytic activity">
    <reaction evidence="7">
        <text>L-threonyl-[protein] + ATP = O-phospho-L-threonyl-[protein] + ADP + H(+)</text>
        <dbReference type="Rhea" id="RHEA:46608"/>
        <dbReference type="Rhea" id="RHEA-COMP:11060"/>
        <dbReference type="Rhea" id="RHEA-COMP:11605"/>
        <dbReference type="ChEBI" id="CHEBI:15378"/>
        <dbReference type="ChEBI" id="CHEBI:30013"/>
        <dbReference type="ChEBI" id="CHEBI:30616"/>
        <dbReference type="ChEBI" id="CHEBI:61977"/>
        <dbReference type="ChEBI" id="CHEBI:456216"/>
        <dbReference type="EC" id="2.7.11.1"/>
    </reaction>
</comment>
<dbReference type="GO" id="GO:0005524">
    <property type="term" value="F:ATP binding"/>
    <property type="evidence" value="ECO:0007669"/>
    <property type="project" value="UniProtKB-KW"/>
</dbReference>
<dbReference type="Gene3D" id="1.10.510.10">
    <property type="entry name" value="Transferase(Phosphotransferase) domain 1"/>
    <property type="match status" value="1"/>
</dbReference>
<dbReference type="PANTHER" id="PTHR48012">
    <property type="entry name" value="STERILE20-LIKE KINASE, ISOFORM B-RELATED"/>
    <property type="match status" value="1"/>
</dbReference>
<evidence type="ECO:0000256" key="3">
    <source>
        <dbReference type="ARBA" id="ARBA00022679"/>
    </source>
</evidence>
<keyword evidence="2" id="KW-0723">Serine/threonine-protein kinase</keyword>
<evidence type="ECO:0000256" key="6">
    <source>
        <dbReference type="ARBA" id="ARBA00022840"/>
    </source>
</evidence>
<keyword evidence="11" id="KW-1185">Reference proteome</keyword>
<evidence type="ECO:0000256" key="7">
    <source>
        <dbReference type="ARBA" id="ARBA00047899"/>
    </source>
</evidence>
<dbReference type="PROSITE" id="PS50011">
    <property type="entry name" value="PROTEIN_KINASE_DOM"/>
    <property type="match status" value="1"/>
</dbReference>
<protein>
    <recommendedName>
        <fullName evidence="9">Protein kinase domain-containing protein</fullName>
    </recommendedName>
</protein>
<dbReference type="SUPFAM" id="SSF82185">
    <property type="entry name" value="Histone H3 K4-specific methyltransferase SET7/9 N-terminal domain"/>
    <property type="match status" value="1"/>
</dbReference>
<comment type="catalytic activity">
    <reaction evidence="8">
        <text>L-seryl-[protein] + ATP = O-phospho-L-seryl-[protein] + ADP + H(+)</text>
        <dbReference type="Rhea" id="RHEA:17989"/>
        <dbReference type="Rhea" id="RHEA-COMP:9863"/>
        <dbReference type="Rhea" id="RHEA-COMP:11604"/>
        <dbReference type="ChEBI" id="CHEBI:15378"/>
        <dbReference type="ChEBI" id="CHEBI:29999"/>
        <dbReference type="ChEBI" id="CHEBI:30616"/>
        <dbReference type="ChEBI" id="CHEBI:83421"/>
        <dbReference type="ChEBI" id="CHEBI:456216"/>
        <dbReference type="EC" id="2.7.11.1"/>
    </reaction>
</comment>
<keyword evidence="4" id="KW-0547">Nucleotide-binding</keyword>
<evidence type="ECO:0000256" key="1">
    <source>
        <dbReference type="ARBA" id="ARBA00008874"/>
    </source>
</evidence>
<dbReference type="Gene3D" id="2.20.110.10">
    <property type="entry name" value="Histone H3 K4-specific methyltransferase SET7/9 N-terminal domain"/>
    <property type="match status" value="1"/>
</dbReference>
<comment type="similarity">
    <text evidence="1">Belongs to the protein kinase superfamily. STE Ser/Thr protein kinase family. STE20 subfamily.</text>
</comment>
<evidence type="ECO:0000313" key="10">
    <source>
        <dbReference type="EMBL" id="OAO18135.1"/>
    </source>
</evidence>
<feature type="domain" description="Protein kinase" evidence="9">
    <location>
        <begin position="9"/>
        <end position="312"/>
    </location>
</feature>
<dbReference type="AlphaFoldDB" id="A0A196SM43"/>
<organism evidence="10 11">
    <name type="scientific">Blastocystis sp. subtype 1 (strain ATCC 50177 / NandII)</name>
    <dbReference type="NCBI Taxonomy" id="478820"/>
    <lineage>
        <taxon>Eukaryota</taxon>
        <taxon>Sar</taxon>
        <taxon>Stramenopiles</taxon>
        <taxon>Bigyra</taxon>
        <taxon>Opalozoa</taxon>
        <taxon>Opalinata</taxon>
        <taxon>Blastocystidae</taxon>
        <taxon>Blastocystis</taxon>
    </lineage>
</organism>
<name>A0A196SM43_BLAHN</name>
<dbReference type="STRING" id="478820.A0A196SM43"/>
<dbReference type="SUPFAM" id="SSF52058">
    <property type="entry name" value="L domain-like"/>
    <property type="match status" value="1"/>
</dbReference>
<comment type="caution">
    <text evidence="10">The sequence shown here is derived from an EMBL/GenBank/DDBJ whole genome shotgun (WGS) entry which is preliminary data.</text>
</comment>
<evidence type="ECO:0000259" key="9">
    <source>
        <dbReference type="PROSITE" id="PS50011"/>
    </source>
</evidence>
<dbReference type="Proteomes" id="UP000078348">
    <property type="component" value="Unassembled WGS sequence"/>
</dbReference>
<sequence length="568" mass="66062">MNSLSLEDYDIGELLEEVGDSKKYKAFDKKNERTVMITRTPLDEDPMDVPHERDNLFRCSCPFIAQYYGAIVKENELWTATEYFPCGSLYAFLKNGNRLTENELRDITSCCLLGLDLMEGRSIYHAIIRTDNMFISEDGRIKLALVYWKKDGIRFDYDKHAIDTLSIAFLVLSSALKETSSDLVLTLIEERLLCEKCYKALSVLRLPKLFMNLLTYNAMDVLTKRRMNGLMQHPFVQQSVRRIKKKGYSDVLVEMVKKVKYKQLYDGIMSKKAYCSLCLFSREGIAEIAPSLVVELNRERVIEVDVDSHALLRVNGEEVKGIEHTQVLNLSDDGERWEGDVLNNEPYGWGVLYDSENRMVYEGFRLKDVNVCYGRSYYPDIHIIEYEGMINKGKRWGRGVQYDRNGKTMFEGEWMNGEPVEKMVTITDESVLFPTCMEELVIEERSLNKEEWFSFDLSLFSHLRELRVNGGCCQYVEEVKLIGLHELERVVIGDFCFTYYHEGEMNPNRHFYLKDCERLRELKIGRHSFADYSVCEIENVPSLEVIEINSNSFHDAPLELKSGFQRMI</sequence>
<dbReference type="GO" id="GO:0005737">
    <property type="term" value="C:cytoplasm"/>
    <property type="evidence" value="ECO:0007669"/>
    <property type="project" value="TreeGrafter"/>
</dbReference>
<dbReference type="EMBL" id="LXWW01000005">
    <property type="protein sequence ID" value="OAO18135.1"/>
    <property type="molecule type" value="Genomic_DNA"/>
</dbReference>
<reference evidence="10 11" key="1">
    <citation type="submission" date="2016-05" db="EMBL/GenBank/DDBJ databases">
        <title>Nuclear genome of Blastocystis sp. subtype 1 NandII.</title>
        <authorList>
            <person name="Gentekaki E."/>
            <person name="Curtis B."/>
            <person name="Stairs C."/>
            <person name="Eme L."/>
            <person name="Herman E."/>
            <person name="Klimes V."/>
            <person name="Arias M.C."/>
            <person name="Elias M."/>
            <person name="Hilliou F."/>
            <person name="Klute M."/>
            <person name="Malik S.-B."/>
            <person name="Pightling A."/>
            <person name="Rachubinski R."/>
            <person name="Salas D."/>
            <person name="Schlacht A."/>
            <person name="Suga H."/>
            <person name="Archibald J."/>
            <person name="Ball S.G."/>
            <person name="Clark G."/>
            <person name="Dacks J."/>
            <person name="Van Der Giezen M."/>
            <person name="Tsaousis A."/>
            <person name="Roger A."/>
        </authorList>
    </citation>
    <scope>NUCLEOTIDE SEQUENCE [LARGE SCALE GENOMIC DNA]</scope>
    <source>
        <strain evidence="11">ATCC 50177 / NandII</strain>
    </source>
</reference>
<dbReference type="PANTHER" id="PTHR48012:SF10">
    <property type="entry name" value="FI20177P1"/>
    <property type="match status" value="1"/>
</dbReference>
<dbReference type="InterPro" id="IPR000719">
    <property type="entry name" value="Prot_kinase_dom"/>
</dbReference>
<dbReference type="InterPro" id="IPR011009">
    <property type="entry name" value="Kinase-like_dom_sf"/>
</dbReference>
<dbReference type="SMART" id="SM00220">
    <property type="entry name" value="S_TKc"/>
    <property type="match status" value="1"/>
</dbReference>
<dbReference type="GO" id="GO:0004674">
    <property type="term" value="F:protein serine/threonine kinase activity"/>
    <property type="evidence" value="ECO:0007669"/>
    <property type="project" value="UniProtKB-KW"/>
</dbReference>
<keyword evidence="6" id="KW-0067">ATP-binding</keyword>
<evidence type="ECO:0000256" key="5">
    <source>
        <dbReference type="ARBA" id="ARBA00022777"/>
    </source>
</evidence>
<evidence type="ECO:0000256" key="4">
    <source>
        <dbReference type="ARBA" id="ARBA00022741"/>
    </source>
</evidence>
<evidence type="ECO:0000256" key="8">
    <source>
        <dbReference type="ARBA" id="ARBA00048679"/>
    </source>
</evidence>
<keyword evidence="5" id="KW-0418">Kinase</keyword>
<gene>
    <name evidence="10" type="ORF">AV274_0119</name>
</gene>
<dbReference type="InterPro" id="IPR050629">
    <property type="entry name" value="STE20/SPS1-PAK"/>
</dbReference>
<dbReference type="SUPFAM" id="SSF56112">
    <property type="entry name" value="Protein kinase-like (PK-like)"/>
    <property type="match status" value="1"/>
</dbReference>
<accession>A0A196SM43</accession>
<dbReference type="Pfam" id="PF00069">
    <property type="entry name" value="Pkinase"/>
    <property type="match status" value="1"/>
</dbReference>
<keyword evidence="3" id="KW-0808">Transferase</keyword>
<evidence type="ECO:0000313" key="11">
    <source>
        <dbReference type="Proteomes" id="UP000078348"/>
    </source>
</evidence>